<keyword evidence="2" id="KW-0349">Heme</keyword>
<reference evidence="3" key="1">
    <citation type="submission" date="2020-12" db="EMBL/GenBank/DDBJ databases">
        <title>Sedimentitalea sp. nov., isolated from sand in Incheon.</title>
        <authorList>
            <person name="Kim W."/>
        </authorList>
    </citation>
    <scope>NUCLEOTIDE SEQUENCE</scope>
    <source>
        <strain evidence="3">CAU 1593</strain>
    </source>
</reference>
<proteinExistence type="inferred from homology"/>
<dbReference type="Proteomes" id="UP000619079">
    <property type="component" value="Unassembled WGS sequence"/>
</dbReference>
<dbReference type="EMBL" id="JAELVR010000007">
    <property type="protein sequence ID" value="MBJ6372145.1"/>
    <property type="molecule type" value="Genomic_DNA"/>
</dbReference>
<dbReference type="AlphaFoldDB" id="A0A8J7J293"/>
<dbReference type="SUPFAM" id="SSF48264">
    <property type="entry name" value="Cytochrome P450"/>
    <property type="match status" value="1"/>
</dbReference>
<dbReference type="Pfam" id="PF00067">
    <property type="entry name" value="p450"/>
    <property type="match status" value="1"/>
</dbReference>
<keyword evidence="2" id="KW-0560">Oxidoreductase</keyword>
<keyword evidence="2" id="KW-0408">Iron</keyword>
<comment type="caution">
    <text evidence="3">The sequence shown here is derived from an EMBL/GenBank/DDBJ whole genome shotgun (WGS) entry which is preliminary data.</text>
</comment>
<dbReference type="InterPro" id="IPR036396">
    <property type="entry name" value="Cyt_P450_sf"/>
</dbReference>
<keyword evidence="2" id="KW-0479">Metal-binding</keyword>
<dbReference type="PANTHER" id="PTHR46696:SF1">
    <property type="entry name" value="CYTOCHROME P450 YJIB-RELATED"/>
    <property type="match status" value="1"/>
</dbReference>
<evidence type="ECO:0000256" key="2">
    <source>
        <dbReference type="RuleBase" id="RU000461"/>
    </source>
</evidence>
<dbReference type="GO" id="GO:0004497">
    <property type="term" value="F:monooxygenase activity"/>
    <property type="evidence" value="ECO:0007669"/>
    <property type="project" value="UniProtKB-KW"/>
</dbReference>
<dbReference type="InterPro" id="IPR002397">
    <property type="entry name" value="Cyt_P450_B"/>
</dbReference>
<sequence>MTRTVKDIPPFPDYIDGQGDHDFMQAAWRQGPLARDKFGIVSGFSMAQMEAFNDDRWTRQVELEAMWAAGVTSGPMFDFVRDMVLFANGQTHRNRRGPLVRTFAHKVIAELRPGIAERAERMIAPLRGTGAVDFVAEIAGPMPARVIAAIIGAPEKDTDLFARHVYSAIRGLSICSEEIRAESDADMAALYRYVAGLIADRRAAPQEDFLTAYLDRVAGGPLDENEVRAQMVGLVVAGSDTTRGALTATVSQLLLHPDQWAMLVSDPDRWAPAAVSEGLRFDPVIGSLARISTEPREVEGYLLPKGTFVAASMLTALRDPAIYADPNRFDITRSDHPRLHPVFGGGPHRCLGEALARIELEEALKALARLAPDLSLDGPPVRLRGYGAVRTLGPMQVRI</sequence>
<evidence type="ECO:0000256" key="1">
    <source>
        <dbReference type="ARBA" id="ARBA00010617"/>
    </source>
</evidence>
<dbReference type="InterPro" id="IPR001128">
    <property type="entry name" value="Cyt_P450"/>
</dbReference>
<dbReference type="PRINTS" id="PR00385">
    <property type="entry name" value="P450"/>
</dbReference>
<evidence type="ECO:0000313" key="4">
    <source>
        <dbReference type="Proteomes" id="UP000619079"/>
    </source>
</evidence>
<evidence type="ECO:0000313" key="3">
    <source>
        <dbReference type="EMBL" id="MBJ6372145.1"/>
    </source>
</evidence>
<keyword evidence="2" id="KW-0503">Monooxygenase</keyword>
<dbReference type="PROSITE" id="PS00086">
    <property type="entry name" value="CYTOCHROME_P450"/>
    <property type="match status" value="1"/>
</dbReference>
<dbReference type="GO" id="GO:0016705">
    <property type="term" value="F:oxidoreductase activity, acting on paired donors, with incorporation or reduction of molecular oxygen"/>
    <property type="evidence" value="ECO:0007669"/>
    <property type="project" value="InterPro"/>
</dbReference>
<protein>
    <submittedName>
        <fullName evidence="3">Cytochrome P450</fullName>
    </submittedName>
</protein>
<dbReference type="PANTHER" id="PTHR46696">
    <property type="entry name" value="P450, PUTATIVE (EUROFUNG)-RELATED"/>
    <property type="match status" value="1"/>
</dbReference>
<dbReference type="Gene3D" id="1.10.630.10">
    <property type="entry name" value="Cytochrome P450"/>
    <property type="match status" value="1"/>
</dbReference>
<dbReference type="GO" id="GO:0005506">
    <property type="term" value="F:iron ion binding"/>
    <property type="evidence" value="ECO:0007669"/>
    <property type="project" value="InterPro"/>
</dbReference>
<dbReference type="RefSeq" id="WP_199025022.1">
    <property type="nucleotide sequence ID" value="NZ_JAELVR010000007.1"/>
</dbReference>
<dbReference type="GO" id="GO:0020037">
    <property type="term" value="F:heme binding"/>
    <property type="evidence" value="ECO:0007669"/>
    <property type="project" value="InterPro"/>
</dbReference>
<name>A0A8J7J293_9RHOB</name>
<accession>A0A8J7J293</accession>
<dbReference type="PRINTS" id="PR00359">
    <property type="entry name" value="BP450"/>
</dbReference>
<gene>
    <name evidence="3" type="ORF">JF290_11470</name>
</gene>
<comment type="similarity">
    <text evidence="1 2">Belongs to the cytochrome P450 family.</text>
</comment>
<organism evidence="3 4">
    <name type="scientific">Sedimentitalea arenosa</name>
    <dbReference type="NCBI Taxonomy" id="2798803"/>
    <lineage>
        <taxon>Bacteria</taxon>
        <taxon>Pseudomonadati</taxon>
        <taxon>Pseudomonadota</taxon>
        <taxon>Alphaproteobacteria</taxon>
        <taxon>Rhodobacterales</taxon>
        <taxon>Paracoccaceae</taxon>
        <taxon>Sedimentitalea</taxon>
    </lineage>
</organism>
<dbReference type="InterPro" id="IPR017972">
    <property type="entry name" value="Cyt_P450_CS"/>
</dbReference>
<keyword evidence="4" id="KW-1185">Reference proteome</keyword>